<dbReference type="OrthoDB" id="5832112at2759"/>
<reference evidence="1" key="1">
    <citation type="submission" date="2014-01" db="EMBL/GenBank/DDBJ databases">
        <authorList>
            <person name="Aslett M."/>
        </authorList>
    </citation>
    <scope>NUCLEOTIDE SEQUENCE</scope>
</reference>
<dbReference type="InterPro" id="IPR036397">
    <property type="entry name" value="RNaseH_sf"/>
</dbReference>
<dbReference type="AlphaFoldDB" id="A0A077ZJY5"/>
<dbReference type="Gene3D" id="3.30.420.10">
    <property type="entry name" value="Ribonuclease H-like superfamily/Ribonuclease H"/>
    <property type="match status" value="1"/>
</dbReference>
<evidence type="ECO:0000313" key="1">
    <source>
        <dbReference type="EMBL" id="CDW60008.1"/>
    </source>
</evidence>
<evidence type="ECO:0000313" key="2">
    <source>
        <dbReference type="Proteomes" id="UP000030665"/>
    </source>
</evidence>
<dbReference type="Proteomes" id="UP000030665">
    <property type="component" value="Unassembled WGS sequence"/>
</dbReference>
<dbReference type="GO" id="GO:0003676">
    <property type="term" value="F:nucleic acid binding"/>
    <property type="evidence" value="ECO:0007669"/>
    <property type="project" value="InterPro"/>
</dbReference>
<gene>
    <name evidence="1" type="ORF">TTRE_0000835101</name>
</gene>
<name>A0A077ZJY5_TRITR</name>
<proteinExistence type="predicted"/>
<sequence length="84" mass="9634">MPTVKSLLTYENARQSLPIPQERFSHVHIDIVGPLPRSRGYSYLLTMQRLWCVDFFPLGFLDSAYQQQLLRTKVASSQATFGIC</sequence>
<dbReference type="EMBL" id="HG806829">
    <property type="protein sequence ID" value="CDW60008.1"/>
    <property type="molecule type" value="Genomic_DNA"/>
</dbReference>
<reference evidence="1" key="2">
    <citation type="submission" date="2014-03" db="EMBL/GenBank/DDBJ databases">
        <title>The whipworm genome and dual-species transcriptomics of an intimate host-pathogen interaction.</title>
        <authorList>
            <person name="Foth B.J."/>
            <person name="Tsai I.J."/>
            <person name="Reid A.J."/>
            <person name="Bancroft A.J."/>
            <person name="Nichol S."/>
            <person name="Tracey A."/>
            <person name="Holroyd N."/>
            <person name="Cotton J.A."/>
            <person name="Stanley E.J."/>
            <person name="Zarowiecki M."/>
            <person name="Liu J.Z."/>
            <person name="Huckvale T."/>
            <person name="Cooper P.J."/>
            <person name="Grencis R.K."/>
            <person name="Berriman M."/>
        </authorList>
    </citation>
    <scope>NUCLEOTIDE SEQUENCE [LARGE SCALE GENOMIC DNA]</scope>
</reference>
<protein>
    <submittedName>
        <fullName evidence="1">Uncharacterized protein</fullName>
    </submittedName>
</protein>
<keyword evidence="2" id="KW-1185">Reference proteome</keyword>
<organism evidence="1 2">
    <name type="scientific">Trichuris trichiura</name>
    <name type="common">Whipworm</name>
    <name type="synonym">Trichocephalus trichiurus</name>
    <dbReference type="NCBI Taxonomy" id="36087"/>
    <lineage>
        <taxon>Eukaryota</taxon>
        <taxon>Metazoa</taxon>
        <taxon>Ecdysozoa</taxon>
        <taxon>Nematoda</taxon>
        <taxon>Enoplea</taxon>
        <taxon>Dorylaimia</taxon>
        <taxon>Trichinellida</taxon>
        <taxon>Trichuridae</taxon>
        <taxon>Trichuris</taxon>
    </lineage>
</organism>
<accession>A0A077ZJY5</accession>